<feature type="compositionally biased region" description="Polar residues" evidence="6">
    <location>
        <begin position="176"/>
        <end position="185"/>
    </location>
</feature>
<keyword evidence="3" id="KW-1133">Transmembrane helix</keyword>
<dbReference type="PANTHER" id="PTHR21859:SF12">
    <property type="entry name" value="SPERMATOGENESIS-ASSOCIATED PROTEIN 31D1"/>
    <property type="match status" value="1"/>
</dbReference>
<feature type="compositionally biased region" description="Polar residues" evidence="6">
    <location>
        <begin position="261"/>
        <end position="294"/>
    </location>
</feature>
<feature type="compositionally biased region" description="Polar residues" evidence="6">
    <location>
        <begin position="935"/>
        <end position="944"/>
    </location>
</feature>
<protein>
    <submittedName>
        <fullName evidence="10">Uncharacterized protein</fullName>
    </submittedName>
</protein>
<feature type="region of interest" description="Disordered" evidence="6">
    <location>
        <begin position="50"/>
        <end position="69"/>
    </location>
</feature>
<evidence type="ECO:0000256" key="5">
    <source>
        <dbReference type="ARBA" id="ARBA00035009"/>
    </source>
</evidence>
<feature type="region of interest" description="Disordered" evidence="6">
    <location>
        <begin position="176"/>
        <end position="313"/>
    </location>
</feature>
<evidence type="ECO:0000259" key="8">
    <source>
        <dbReference type="Pfam" id="PF15371"/>
    </source>
</evidence>
<evidence type="ECO:0000256" key="3">
    <source>
        <dbReference type="ARBA" id="ARBA00022989"/>
    </source>
</evidence>
<sequence>MAVESRPELVGKRFLCVAIGEEVRPERGESGRCRRSWRAGVIRAVSHRDSRNPDLARQGTKRRRNGVSKGRRTCRREVEEWRKLLSSLKSPMSQNNDFLHFLQLLCKCPLCGVYNRTGAKVSQLICKAFLENALNSVSRVSSVTSVRESSVFWSAVVSAIPLGASVSTPLTEPTLFPSSIRSPDQITPLMDLPGPSLLGDSLPPEPSPLSSKLPVDHIPPQPSVPTPPPPVPTLPPPTDSQEAKPVLQPEAPLSLVDSPDGLSTNVPTTTCTDSASLPVSEFSGNQSHAENLSPSKLEHSDDDKNLLDLHPPEASFESDTTAILVEPRNLSFLCPDVLALLERHIKKKGDFLMQNKKKKEKKSFPKELKPDDQLNSSGKRLESVAEQQDSPVSLPLQSSEGKSEGLQVDHQSSDPKTFEDNLPKKCTQFFYGLPSLHSESLKSIVPVSGDCSTYVCFNSMPTFFEAPESLVLPPPPTLSLPEIQSQPLTQALCQSPVPPQDQLQCQSPVPPQDQLQFSVPTLSPPISSQVSDGGVRIHRFQDEVHSLMPSKIHDLEYNVLEKGQESLWGLPSVVQKSKEEFCPAAPSVLSDCRSSKAYAPTTIIPGDFPLKKELRKKLEHHLRKRLIQHQWGLPCRVLECLSRMSPETEISEISESKSTYGLSWISLFKGQSSKDLQLSHPRSFHEKSSELLPLGERMKKVNSLEIGTKDDPLSDSEGAPDNDLDSDFKTNLKNELNSLFGKKSKISEESSVQKQLTEALEIHLSKKFEEIHVCQMPGTVNRSLHSMEPVLISPEKSLSQTKHRDLVPLVCKDKGLNTSQDISFLGSNKQKILEDHIKLFHKRMMCGLPQKVQESIDIFKMKGTPSWSSVRSNISSSSSLTSGKDFKIGVSKPLKESISTFHVNKVGTIISGPTLDHPLSATSPVSKENKRALTHSPSHTNPELTENVKAIEGDRRASLPFPHSDKDKDSQKQTVIANKCSPKLPTKQAGARPKSWNKGVSPSNSIENIQRKMIKNLKYFPMSNKSREIFKAKELCAIRSQSTNSLTTTESESSSVTDMNMNKVESTLTIERPPEGISVLKDSKSLDLKNQLLNELKMKIESRERGLVPAFSTELSLASDKLTSKTLASKTLAPKTLTCKTLTSKTLTSFTHFHSASSGDMAAPQVLQAHCDNRGINTEQGQEPGIPTHVLCKCQDKNIALASKRVCPLVPQTGEFGGGDAGLVTRQPRGKLPHPQDRTLKEALGSKSSAPSLKGQPSPENNFKSQFKHFFQRLYLGMKGRGQEGSLKNGSSSSSVQGRNPAKKRAAFTGNTEAQKIMTDIGKILEEKLAGRHGVEATAPQKPLSTPMRPGKIQHKTGLPVQAEPIQKHAFNVNTPCAKVPSAKSCSQEVGFAGQRYPTGNNKWVMDRGRQPQKSVTVQEKICQKHHPSMPHKEPLPHLNTTCKYRVGQVAPAAAPLPKGTVLGELSLLFKQKMLLQNFQKENFLPPK</sequence>
<feature type="compositionally biased region" description="Polar residues" evidence="6">
    <location>
        <begin position="385"/>
        <end position="400"/>
    </location>
</feature>
<feature type="domain" description="SPATA31" evidence="7">
    <location>
        <begin position="411"/>
        <end position="783"/>
    </location>
</feature>
<dbReference type="Pfam" id="PF15371">
    <property type="entry name" value="DUF4599"/>
    <property type="match status" value="1"/>
</dbReference>
<feature type="region of interest" description="Disordered" evidence="6">
    <location>
        <begin position="1217"/>
        <end position="1237"/>
    </location>
</feature>
<evidence type="ECO:0000313" key="10">
    <source>
        <dbReference type="EMBL" id="VTJ89960.1"/>
    </source>
</evidence>
<keyword evidence="2" id="KW-0812">Transmembrane</keyword>
<feature type="domain" description="DUF7030" evidence="9">
    <location>
        <begin position="8"/>
        <end position="56"/>
    </location>
</feature>
<reference evidence="10" key="1">
    <citation type="submission" date="2019-04" db="EMBL/GenBank/DDBJ databases">
        <authorList>
            <person name="Alioto T."/>
            <person name="Alioto T."/>
        </authorList>
    </citation>
    <scope>NUCLEOTIDE SEQUENCE [LARGE SCALE GENOMIC DNA]</scope>
</reference>
<evidence type="ECO:0000256" key="1">
    <source>
        <dbReference type="ARBA" id="ARBA00004167"/>
    </source>
</evidence>
<dbReference type="InterPro" id="IPR054294">
    <property type="entry name" value="DUF7030"/>
</dbReference>
<keyword evidence="11" id="KW-1185">Reference proteome</keyword>
<feature type="compositionally biased region" description="Pro residues" evidence="6">
    <location>
        <begin position="217"/>
        <end position="238"/>
    </location>
</feature>
<dbReference type="Pfam" id="PF22989">
    <property type="entry name" value="DUF7030"/>
    <property type="match status" value="1"/>
</dbReference>
<keyword evidence="4" id="KW-0472">Membrane</keyword>
<comment type="caution">
    <text evidence="10">The sequence shown here is derived from an EMBL/GenBank/DDBJ whole genome shotgun (WGS) entry which is preliminary data.</text>
</comment>
<evidence type="ECO:0000256" key="4">
    <source>
        <dbReference type="ARBA" id="ARBA00023136"/>
    </source>
</evidence>
<evidence type="ECO:0000256" key="2">
    <source>
        <dbReference type="ARBA" id="ARBA00022692"/>
    </source>
</evidence>
<feature type="domain" description="SPATA31-like" evidence="8">
    <location>
        <begin position="61"/>
        <end position="142"/>
    </location>
</feature>
<evidence type="ECO:0000259" key="9">
    <source>
        <dbReference type="Pfam" id="PF22989"/>
    </source>
</evidence>
<evidence type="ECO:0000256" key="6">
    <source>
        <dbReference type="SAM" id="MobiDB-lite"/>
    </source>
</evidence>
<feature type="compositionally biased region" description="Low complexity" evidence="6">
    <location>
        <begin position="191"/>
        <end position="213"/>
    </location>
</feature>
<proteinExistence type="inferred from homology"/>
<accession>A0A5E4D8B4</accession>
<feature type="compositionally biased region" description="Basic and acidic residues" evidence="6">
    <location>
        <begin position="296"/>
        <end position="311"/>
    </location>
</feature>
<feature type="compositionally biased region" description="Basic residues" evidence="6">
    <location>
        <begin position="59"/>
        <end position="69"/>
    </location>
</feature>
<dbReference type="PANTHER" id="PTHR21859">
    <property type="entry name" value="ACROSOME-SPECIFIC PROTEIN"/>
    <property type="match status" value="1"/>
</dbReference>
<dbReference type="EMBL" id="CABDUW010003965">
    <property type="protein sequence ID" value="VTJ89960.1"/>
    <property type="molecule type" value="Genomic_DNA"/>
</dbReference>
<feature type="compositionally biased region" description="Basic and acidic residues" evidence="6">
    <location>
        <begin position="411"/>
        <end position="420"/>
    </location>
</feature>
<feature type="region of interest" description="Disordered" evidence="6">
    <location>
        <begin position="983"/>
        <end position="1003"/>
    </location>
</feature>
<comment type="subcellular location">
    <subcellularLocation>
        <location evidence="1">Membrane</location>
        <topology evidence="1">Single-pass membrane protein</topology>
    </subcellularLocation>
</comment>
<comment type="similarity">
    <text evidence="5">Belongs to the SPATA31 family.</text>
</comment>
<name>A0A5E4D8B4_MARMO</name>
<feature type="compositionally biased region" description="Basic and acidic residues" evidence="6">
    <location>
        <begin position="362"/>
        <end position="372"/>
    </location>
</feature>
<evidence type="ECO:0000259" key="7">
    <source>
        <dbReference type="Pfam" id="PF14650"/>
    </source>
</evidence>
<dbReference type="InterPro" id="IPR039509">
    <property type="entry name" value="SPATA31"/>
</dbReference>
<feature type="region of interest" description="Disordered" evidence="6">
    <location>
        <begin position="916"/>
        <end position="947"/>
    </location>
</feature>
<dbReference type="Pfam" id="PF14650">
    <property type="entry name" value="FAM75"/>
    <property type="match status" value="1"/>
</dbReference>
<organism evidence="10 11">
    <name type="scientific">Marmota monax</name>
    <name type="common">Woodchuck</name>
    <dbReference type="NCBI Taxonomy" id="9995"/>
    <lineage>
        <taxon>Eukaryota</taxon>
        <taxon>Metazoa</taxon>
        <taxon>Chordata</taxon>
        <taxon>Craniata</taxon>
        <taxon>Vertebrata</taxon>
        <taxon>Euteleostomi</taxon>
        <taxon>Mammalia</taxon>
        <taxon>Eutheria</taxon>
        <taxon>Euarchontoglires</taxon>
        <taxon>Glires</taxon>
        <taxon>Rodentia</taxon>
        <taxon>Sciuromorpha</taxon>
        <taxon>Sciuridae</taxon>
        <taxon>Xerinae</taxon>
        <taxon>Marmotini</taxon>
        <taxon>Marmota</taxon>
    </lineage>
</organism>
<feature type="region of interest" description="Disordered" evidence="6">
    <location>
        <begin position="352"/>
        <end position="420"/>
    </location>
</feature>
<gene>
    <name evidence="10" type="ORF">MONAX_5E029950</name>
</gene>
<dbReference type="Proteomes" id="UP000335636">
    <property type="component" value="Unassembled WGS sequence"/>
</dbReference>
<evidence type="ECO:0000313" key="11">
    <source>
        <dbReference type="Proteomes" id="UP000335636"/>
    </source>
</evidence>
<dbReference type="GO" id="GO:0016020">
    <property type="term" value="C:membrane"/>
    <property type="evidence" value="ECO:0007669"/>
    <property type="project" value="UniProtKB-SubCell"/>
</dbReference>
<feature type="region of interest" description="Disordered" evidence="6">
    <location>
        <begin position="1281"/>
        <end position="1309"/>
    </location>
</feature>
<feature type="region of interest" description="Disordered" evidence="6">
    <location>
        <begin position="1244"/>
        <end position="1263"/>
    </location>
</feature>
<dbReference type="InterPro" id="IPR027970">
    <property type="entry name" value="SPATA31-like"/>
</dbReference>
<feature type="region of interest" description="Disordered" evidence="6">
    <location>
        <begin position="704"/>
        <end position="728"/>
    </location>
</feature>